<dbReference type="STRING" id="246191.SAMN05660337_0043"/>
<sequence length="1322" mass="149403">MLMSEPVKHDTLLRELRRFNLYPPEERQLFDLRSKVESRFLVPDRIFNPQQTARFAVLLYGLALKSLEAETSSTVSSPSAYKTEDSAVDICLDALSNLDLFGRTLAAEILSCKLMPLSKVKEWFNRQTETSHIAVADRMLALSHDLPQERKKLAQAIISKVSDFDPEEAVTFFKKNGTHKGQLTFFTLEKFMSGNYGSKCRKELTQPESLEQISFYSGTVPSYPDNELVTDVALHLRTMDPLIMEKVLCAINRLAESIDNNLLKEIMPLAESPTLSLGKAAMNIIAKFGCRKSGPIFAQLFNNAPKIRAEIINRLPRLDSDNFAKFMTGISPHFHAPVISALFSTLCEEDPHCFGQNVSAMMKGSRGKNNKALSAIIAEAIRIDTPKDPAKPASPVGRPVPGVDFVKLGAPIVLNIEKKQAAKGFKRIFGKEIEESDASPDIYVDAQISNQRLHKLNRWKSLSKNLTFQSSTFNASDLRASTMEKCKFVGCNFESTSFADAILIECEFKNCSFSGCSFNNSMLYDTTFKKCSIKTTHFDSATFFLCSINQNDFSAVTIAGAFLCRTQIKSCTFDISDFRETVFFRGVVNGVTIKDSDFEKTFFNNTEIKNISLSNCSTGKCQAVNILTDAPAMLTAMERTLGARLAERERLKKKPAGLSKLEESARDLIFKAIKRWFAVKDINRNYEKFAENNERRTSWAEEKLTDKAKIFFKILPVLLHTDIFEKALKLEAESVPSKISGYTPSPETTSILTDLFPEIKPEENPENFVPIETILTIGSIGTIAQTVSSDLDCWVCCDFSLNSSVSRDRLKYKLGLIEEWAMREFSVEVHFFLMDVQEVRDNNFGISDAESSGSAQGAILKEEFYRSALLIAGKPPLWWFSPVEATDKIYQTVKKRVAVLKGQNFAVDLGNVPRIPGEEFFGASLWQIVKGVKSPFKSIMKFGLLERYTSGTRAPLLCETIKKNILEGQRELIRVDPYMLMYRELAVFYNRQGEFENGWLTGMALRLKCGLLGEKYTNKTPERPEEKDLIEFTENISRQSIDSDKQDFVDLTDFKSVLTLGEKINLFMINTYQKIRKEQNRFAGVSITPEDLTKLGRKIAANYTQRQFKINRLCLPGPKTHFFKSILASRPNPKKWVLNGEYPDESGARNIFTEIKSSPKLPSILAWLVLNGLYDSSIKIKTDLSSSPVRDRDIRKLFTDIKKFFPPKSIFDTPIEETLNPERMLKAFFIVNLSIPRETNAVKEVCLLYNTNWGEVFCKPLKINRKLVESPAAYLLSEMKDICSTQPEMQQYVPQNSACPFLKIPVGSKRAVIKPEDYVKTN</sequence>
<gene>
    <name evidence="2" type="ORF">SAMN05660337_0043</name>
</gene>
<dbReference type="Gene3D" id="2.160.20.80">
    <property type="entry name" value="E3 ubiquitin-protein ligase SopA"/>
    <property type="match status" value="1"/>
</dbReference>
<evidence type="ECO:0000259" key="1">
    <source>
        <dbReference type="Pfam" id="PF12633"/>
    </source>
</evidence>
<dbReference type="PANTHER" id="PTHR38760">
    <property type="entry name" value="ADENYLATE CYCLASE"/>
    <property type="match status" value="1"/>
</dbReference>
<dbReference type="GO" id="GO:0004016">
    <property type="term" value="F:adenylate cyclase activity"/>
    <property type="evidence" value="ECO:0007669"/>
    <property type="project" value="InterPro"/>
</dbReference>
<dbReference type="InterPro" id="IPR001646">
    <property type="entry name" value="5peptide_repeat"/>
</dbReference>
<dbReference type="Pfam" id="PF01295">
    <property type="entry name" value="Adenylate_cycl"/>
    <property type="match status" value="1"/>
</dbReference>
<proteinExistence type="predicted"/>
<reference evidence="3" key="1">
    <citation type="submission" date="2016-10" db="EMBL/GenBank/DDBJ databases">
        <authorList>
            <person name="Varghese N."/>
            <person name="Submissions S."/>
        </authorList>
    </citation>
    <scope>NUCLEOTIDE SEQUENCE [LARGE SCALE GENOMIC DNA]</scope>
    <source>
        <strain evidence="3">DSM 16995</strain>
    </source>
</reference>
<evidence type="ECO:0000313" key="3">
    <source>
        <dbReference type="Proteomes" id="UP000199053"/>
    </source>
</evidence>
<accession>A0A1G9AVF9</accession>
<dbReference type="SUPFAM" id="SSF141571">
    <property type="entry name" value="Pentapeptide repeat-like"/>
    <property type="match status" value="1"/>
</dbReference>
<dbReference type="Pfam" id="PF12633">
    <property type="entry name" value="Adenyl_cycl_N"/>
    <property type="match status" value="1"/>
</dbReference>
<feature type="domain" description="Adenylate cyclase class-I N-terminal" evidence="1">
    <location>
        <begin position="684"/>
        <end position="879"/>
    </location>
</feature>
<dbReference type="RefSeq" id="WP_244512156.1">
    <property type="nucleotide sequence ID" value="NZ_FNGA01000001.1"/>
</dbReference>
<protein>
    <submittedName>
        <fullName evidence="2">Adenylate cyclase, class 1</fullName>
    </submittedName>
</protein>
<dbReference type="GO" id="GO:0006171">
    <property type="term" value="P:cAMP biosynthetic process"/>
    <property type="evidence" value="ECO:0007669"/>
    <property type="project" value="InterPro"/>
</dbReference>
<dbReference type="EMBL" id="FNGA01000001">
    <property type="protein sequence ID" value="SDK31193.1"/>
    <property type="molecule type" value="Genomic_DNA"/>
</dbReference>
<evidence type="ECO:0000313" key="2">
    <source>
        <dbReference type="EMBL" id="SDK31193.1"/>
    </source>
</evidence>
<dbReference type="InterPro" id="IPR000274">
    <property type="entry name" value="Adenylate_cyclase_1"/>
</dbReference>
<dbReference type="Pfam" id="PF13599">
    <property type="entry name" value="Pentapeptide_4"/>
    <property type="match status" value="1"/>
</dbReference>
<dbReference type="PANTHER" id="PTHR38760:SF1">
    <property type="entry name" value="ADENYLATE CYCLASE"/>
    <property type="match status" value="1"/>
</dbReference>
<keyword evidence="3" id="KW-1185">Reference proteome</keyword>
<dbReference type="InterPro" id="IPR024685">
    <property type="entry name" value="Adenylate_cyclase_1_N"/>
</dbReference>
<dbReference type="Proteomes" id="UP000199053">
    <property type="component" value="Unassembled WGS sequence"/>
</dbReference>
<organism evidence="2 3">
    <name type="scientific">Maridesulfovibrio ferrireducens</name>
    <dbReference type="NCBI Taxonomy" id="246191"/>
    <lineage>
        <taxon>Bacteria</taxon>
        <taxon>Pseudomonadati</taxon>
        <taxon>Thermodesulfobacteriota</taxon>
        <taxon>Desulfovibrionia</taxon>
        <taxon>Desulfovibrionales</taxon>
        <taxon>Desulfovibrionaceae</taxon>
        <taxon>Maridesulfovibrio</taxon>
    </lineage>
</organism>
<name>A0A1G9AVF9_9BACT</name>